<dbReference type="RefSeq" id="WP_077111824.1">
    <property type="nucleotide sequence ID" value="NZ_JAFBFH010000016.1"/>
</dbReference>
<feature type="transmembrane region" description="Helical" evidence="1">
    <location>
        <begin position="95"/>
        <end position="123"/>
    </location>
</feature>
<name>A0ABS2R862_9BACI</name>
<evidence type="ECO:0000313" key="4">
    <source>
        <dbReference type="Proteomes" id="UP000823485"/>
    </source>
</evidence>
<keyword evidence="4" id="KW-1185">Reference proteome</keyword>
<comment type="caution">
    <text evidence="3">The sequence shown here is derived from an EMBL/GenBank/DDBJ whole genome shotgun (WGS) entry which is preliminary data.</text>
</comment>
<feature type="transmembrane region" description="Helical" evidence="1">
    <location>
        <begin position="63"/>
        <end position="83"/>
    </location>
</feature>
<feature type="domain" description="DUF4064" evidence="2">
    <location>
        <begin position="2"/>
        <end position="107"/>
    </location>
</feature>
<dbReference type="EMBL" id="JAFBFH010000016">
    <property type="protein sequence ID" value="MBM7715565.1"/>
    <property type="molecule type" value="Genomic_DNA"/>
</dbReference>
<dbReference type="InterPro" id="IPR025273">
    <property type="entry name" value="DUF4064"/>
</dbReference>
<keyword evidence="1" id="KW-0812">Transmembrane</keyword>
<keyword evidence="1" id="KW-1133">Transmembrane helix</keyword>
<reference evidence="3 4" key="1">
    <citation type="submission" date="2021-01" db="EMBL/GenBank/DDBJ databases">
        <title>Genomic Encyclopedia of Type Strains, Phase IV (KMG-IV): sequencing the most valuable type-strain genomes for metagenomic binning, comparative biology and taxonomic classification.</title>
        <authorList>
            <person name="Goeker M."/>
        </authorList>
    </citation>
    <scope>NUCLEOTIDE SEQUENCE [LARGE SCALE GENOMIC DNA]</scope>
    <source>
        <strain evidence="3 4">DSM 105453</strain>
    </source>
</reference>
<evidence type="ECO:0000259" key="2">
    <source>
        <dbReference type="Pfam" id="PF13273"/>
    </source>
</evidence>
<accession>A0ABS2R862</accession>
<proteinExistence type="predicted"/>
<dbReference type="Pfam" id="PF13273">
    <property type="entry name" value="DUF4064"/>
    <property type="match status" value="1"/>
</dbReference>
<gene>
    <name evidence="3" type="ORF">JOC94_002554</name>
</gene>
<evidence type="ECO:0000313" key="3">
    <source>
        <dbReference type="EMBL" id="MBM7715565.1"/>
    </source>
</evidence>
<protein>
    <submittedName>
        <fullName evidence="3">Membrane protein</fullName>
    </submittedName>
</protein>
<dbReference type="Proteomes" id="UP000823485">
    <property type="component" value="Unassembled WGS sequence"/>
</dbReference>
<sequence length="138" mass="14387">MKRTGEVVLGVIGIILNALLSLIGGFFAWAATSDTTTEQMANDPTFSANPDDADAILGLMSTFGWAVVAAAILGFIFGIIAVVNISKNKSPKLAGWMFIVGAVLTGVVSVGFGFLPALLYLIAGIMSFVRKEPAEASF</sequence>
<evidence type="ECO:0000256" key="1">
    <source>
        <dbReference type="SAM" id="Phobius"/>
    </source>
</evidence>
<keyword evidence="1" id="KW-0472">Membrane</keyword>
<feature type="transmembrane region" description="Helical" evidence="1">
    <location>
        <begin position="7"/>
        <end position="30"/>
    </location>
</feature>
<organism evidence="3 4">
    <name type="scientific">Siminovitchia thermophila</name>
    <dbReference type="NCBI Taxonomy" id="1245522"/>
    <lineage>
        <taxon>Bacteria</taxon>
        <taxon>Bacillati</taxon>
        <taxon>Bacillota</taxon>
        <taxon>Bacilli</taxon>
        <taxon>Bacillales</taxon>
        <taxon>Bacillaceae</taxon>
        <taxon>Siminovitchia</taxon>
    </lineage>
</organism>